<feature type="region of interest" description="Disordered" evidence="1">
    <location>
        <begin position="1"/>
        <end position="56"/>
    </location>
</feature>
<reference evidence="2" key="1">
    <citation type="submission" date="2016-03" db="EMBL/GenBank/DDBJ databases">
        <title>Draft genome sequence of Rosellinia necatrix.</title>
        <authorList>
            <person name="Kanematsu S."/>
        </authorList>
    </citation>
    <scope>NUCLEOTIDE SEQUENCE [LARGE SCALE GENOMIC DNA]</scope>
    <source>
        <strain evidence="2">W97</strain>
    </source>
</reference>
<dbReference type="AlphaFoldDB" id="A0A1S8A7B2"/>
<proteinExistence type="predicted"/>
<name>A0A1S8A7B2_ROSNE</name>
<gene>
    <name evidence="2" type="ORF">SAMD00023353_1500090</name>
</gene>
<feature type="compositionally biased region" description="Polar residues" evidence="1">
    <location>
        <begin position="1"/>
        <end position="31"/>
    </location>
</feature>
<evidence type="ECO:0000313" key="2">
    <source>
        <dbReference type="EMBL" id="GAW25872.1"/>
    </source>
</evidence>
<keyword evidence="3" id="KW-1185">Reference proteome</keyword>
<sequence length="76" mass="8178">MSGNNTPGSIMNSTAATSGSSTHQEVYNNNDAVLEERENGRGANNRDVARENRDLLGVGTQFDSKMFVPKYPSSPS</sequence>
<dbReference type="Proteomes" id="UP000054516">
    <property type="component" value="Unassembled WGS sequence"/>
</dbReference>
<organism evidence="2">
    <name type="scientific">Rosellinia necatrix</name>
    <name type="common">White root-rot fungus</name>
    <dbReference type="NCBI Taxonomy" id="77044"/>
    <lineage>
        <taxon>Eukaryota</taxon>
        <taxon>Fungi</taxon>
        <taxon>Dikarya</taxon>
        <taxon>Ascomycota</taxon>
        <taxon>Pezizomycotina</taxon>
        <taxon>Sordariomycetes</taxon>
        <taxon>Xylariomycetidae</taxon>
        <taxon>Xylariales</taxon>
        <taxon>Xylariaceae</taxon>
        <taxon>Rosellinia</taxon>
    </lineage>
</organism>
<evidence type="ECO:0000256" key="1">
    <source>
        <dbReference type="SAM" id="MobiDB-lite"/>
    </source>
</evidence>
<protein>
    <submittedName>
        <fullName evidence="2">Uncharacterized protein</fullName>
    </submittedName>
</protein>
<evidence type="ECO:0000313" key="3">
    <source>
        <dbReference type="Proteomes" id="UP000054516"/>
    </source>
</evidence>
<dbReference type="EMBL" id="DF977460">
    <property type="protein sequence ID" value="GAW25872.1"/>
    <property type="molecule type" value="Genomic_DNA"/>
</dbReference>
<accession>A0A1S8A7B2</accession>